<sequence length="75" mass="8467">MNRVPRNASDVSITMPHQPDLFNLAEGWWMLSSRSSLVAWARPPTISTPARDRTEMNDDSQVPLLAKFITVKQDA</sequence>
<dbReference type="KEGG" id="rul:UC8_28120"/>
<dbReference type="AlphaFoldDB" id="A0A5B9QPA3"/>
<name>A0A5B9QPA3_9BACT</name>
<keyword evidence="2" id="KW-1185">Reference proteome</keyword>
<gene>
    <name evidence="1" type="ORF">UC8_28120</name>
</gene>
<organism evidence="1 2">
    <name type="scientific">Roseimaritima ulvae</name>
    <dbReference type="NCBI Taxonomy" id="980254"/>
    <lineage>
        <taxon>Bacteria</taxon>
        <taxon>Pseudomonadati</taxon>
        <taxon>Planctomycetota</taxon>
        <taxon>Planctomycetia</taxon>
        <taxon>Pirellulales</taxon>
        <taxon>Pirellulaceae</taxon>
        <taxon>Roseimaritima</taxon>
    </lineage>
</organism>
<dbReference type="Proteomes" id="UP000325286">
    <property type="component" value="Chromosome"/>
</dbReference>
<reference evidence="1 2" key="1">
    <citation type="submission" date="2019-08" db="EMBL/GenBank/DDBJ databases">
        <title>Deep-cultivation of Planctomycetes and their phenomic and genomic characterization uncovers novel biology.</title>
        <authorList>
            <person name="Wiegand S."/>
            <person name="Jogler M."/>
            <person name="Boedeker C."/>
            <person name="Pinto D."/>
            <person name="Vollmers J."/>
            <person name="Rivas-Marin E."/>
            <person name="Kohn T."/>
            <person name="Peeters S.H."/>
            <person name="Heuer A."/>
            <person name="Rast P."/>
            <person name="Oberbeckmann S."/>
            <person name="Bunk B."/>
            <person name="Jeske O."/>
            <person name="Meyerdierks A."/>
            <person name="Storesund J.E."/>
            <person name="Kallscheuer N."/>
            <person name="Luecker S."/>
            <person name="Lage O.M."/>
            <person name="Pohl T."/>
            <person name="Merkel B.J."/>
            <person name="Hornburger P."/>
            <person name="Mueller R.-W."/>
            <person name="Bruemmer F."/>
            <person name="Labrenz M."/>
            <person name="Spormann A.M."/>
            <person name="Op den Camp H."/>
            <person name="Overmann J."/>
            <person name="Amann R."/>
            <person name="Jetten M.S.M."/>
            <person name="Mascher T."/>
            <person name="Medema M.H."/>
            <person name="Devos D.P."/>
            <person name="Kaster A.-K."/>
            <person name="Ovreas L."/>
            <person name="Rohde M."/>
            <person name="Galperin M.Y."/>
            <person name="Jogler C."/>
        </authorList>
    </citation>
    <scope>NUCLEOTIDE SEQUENCE [LARGE SCALE GENOMIC DNA]</scope>
    <source>
        <strain evidence="1 2">UC8</strain>
    </source>
</reference>
<protein>
    <submittedName>
        <fullName evidence="1">Uncharacterized protein</fullName>
    </submittedName>
</protein>
<accession>A0A5B9QPA3</accession>
<evidence type="ECO:0000313" key="2">
    <source>
        <dbReference type="Proteomes" id="UP000325286"/>
    </source>
</evidence>
<dbReference type="EMBL" id="CP042914">
    <property type="protein sequence ID" value="QEG40794.1"/>
    <property type="molecule type" value="Genomic_DNA"/>
</dbReference>
<evidence type="ECO:0000313" key="1">
    <source>
        <dbReference type="EMBL" id="QEG40794.1"/>
    </source>
</evidence>
<dbReference type="RefSeq" id="WP_157609801.1">
    <property type="nucleotide sequence ID" value="NZ_CP042914.1"/>
</dbReference>
<proteinExistence type="predicted"/>